<keyword evidence="2" id="KW-1185">Reference proteome</keyword>
<name>A0A2A9N9J8_9AGAR</name>
<dbReference type="Proteomes" id="UP000242287">
    <property type="component" value="Unassembled WGS sequence"/>
</dbReference>
<evidence type="ECO:0000313" key="2">
    <source>
        <dbReference type="Proteomes" id="UP000242287"/>
    </source>
</evidence>
<gene>
    <name evidence="1" type="ORF">AMATHDRAFT_6553</name>
</gene>
<dbReference type="AlphaFoldDB" id="A0A2A9N9J8"/>
<proteinExistence type="predicted"/>
<accession>A0A2A9N9J8</accession>
<sequence length="72" mass="8535">MYEEIMRDHFDAHDSRLNEGSVYSELIIFQIKKQDVESNLKIESYTVTLKGNQLLRMCKNPPYIEDCWHAKA</sequence>
<evidence type="ECO:0000313" key="1">
    <source>
        <dbReference type="EMBL" id="PFH47635.1"/>
    </source>
</evidence>
<organism evidence="1 2">
    <name type="scientific">Amanita thiersii Skay4041</name>
    <dbReference type="NCBI Taxonomy" id="703135"/>
    <lineage>
        <taxon>Eukaryota</taxon>
        <taxon>Fungi</taxon>
        <taxon>Dikarya</taxon>
        <taxon>Basidiomycota</taxon>
        <taxon>Agaricomycotina</taxon>
        <taxon>Agaricomycetes</taxon>
        <taxon>Agaricomycetidae</taxon>
        <taxon>Agaricales</taxon>
        <taxon>Pluteineae</taxon>
        <taxon>Amanitaceae</taxon>
        <taxon>Amanita</taxon>
    </lineage>
</organism>
<protein>
    <submittedName>
        <fullName evidence="1">Uncharacterized protein</fullName>
    </submittedName>
</protein>
<dbReference type="EMBL" id="KZ302100">
    <property type="protein sequence ID" value="PFH47635.1"/>
    <property type="molecule type" value="Genomic_DNA"/>
</dbReference>
<reference evidence="1 2" key="1">
    <citation type="submission" date="2014-02" db="EMBL/GenBank/DDBJ databases">
        <title>Transposable element dynamics among asymbiotic and ectomycorrhizal Amanita fungi.</title>
        <authorList>
            <consortium name="DOE Joint Genome Institute"/>
            <person name="Hess J."/>
            <person name="Skrede I."/>
            <person name="Wolfe B."/>
            <person name="LaButti K."/>
            <person name="Ohm R.A."/>
            <person name="Grigoriev I.V."/>
            <person name="Pringle A."/>
        </authorList>
    </citation>
    <scope>NUCLEOTIDE SEQUENCE [LARGE SCALE GENOMIC DNA]</scope>
    <source>
        <strain evidence="1 2">SKay4041</strain>
    </source>
</reference>